<dbReference type="EMBL" id="CP002198">
    <property type="protein sequence ID" value="ADN12797.1"/>
    <property type="molecule type" value="Genomic_DNA"/>
</dbReference>
<dbReference type="Proteomes" id="UP000008206">
    <property type="component" value="Chromosome"/>
</dbReference>
<dbReference type="HOGENOM" id="CLU_055594_1_0_3"/>
<dbReference type="Pfam" id="PF13384">
    <property type="entry name" value="HTH_23"/>
    <property type="match status" value="1"/>
</dbReference>
<dbReference type="STRING" id="497965.Cyan7822_0771"/>
<evidence type="ECO:0000313" key="2">
    <source>
        <dbReference type="Proteomes" id="UP000008206"/>
    </source>
</evidence>
<dbReference type="eggNOG" id="COG2963">
    <property type="taxonomic scope" value="Bacteria"/>
</dbReference>
<dbReference type="SUPFAM" id="SSF46689">
    <property type="entry name" value="Homeodomain-like"/>
    <property type="match status" value="1"/>
</dbReference>
<proteinExistence type="predicted"/>
<sequence>MSPRKLTNDNKKEILKLYRETGETTSTLAERYGVSSSTISRFLKTHLTESEYEDLIQQKRLARTPKGALQLELEKMYKSDPGSGMLPLPDHEQEQLELELEPDEEEFEEADDLVSEETTNSSVGQAVSLPPVEPEKVYEKTPVVNEVVLPAAEPKKRLEEEEEEEEDLRPVDVAAYALLDEDDLLYFDEDDDELEDLEEEEWEDEIEIKYPKTFPKTAQLQILPLSSAALPKTCYLVIDRAAELITRPLKEFAELGKIPAEEVQQKTLPVFDNHRVARRFSKRRERVIKIPDGRMIQKTRSYLEAKGITRLLLDGQIYSL</sequence>
<organism evidence="1 2">
    <name type="scientific">Gloeothece verrucosa (strain PCC 7822)</name>
    <name type="common">Cyanothece sp. (strain PCC 7822)</name>
    <dbReference type="NCBI Taxonomy" id="497965"/>
    <lineage>
        <taxon>Bacteria</taxon>
        <taxon>Bacillati</taxon>
        <taxon>Cyanobacteriota</taxon>
        <taxon>Cyanophyceae</taxon>
        <taxon>Oscillatoriophycideae</taxon>
        <taxon>Chroococcales</taxon>
        <taxon>Aphanothecaceae</taxon>
        <taxon>Gloeothece</taxon>
        <taxon>Gloeothece verrucosa</taxon>
    </lineage>
</organism>
<protein>
    <submittedName>
        <fullName evidence="1">Transposase IS3/IS911 family protein</fullName>
    </submittedName>
</protein>
<dbReference type="InterPro" id="IPR009057">
    <property type="entry name" value="Homeodomain-like_sf"/>
</dbReference>
<accession>E0UBG5</accession>
<dbReference type="RefSeq" id="WP_013320907.1">
    <property type="nucleotide sequence ID" value="NC_014501.1"/>
</dbReference>
<dbReference type="AlphaFoldDB" id="E0UBG5"/>
<name>E0UBG5_GLOV7</name>
<dbReference type="Gene3D" id="1.10.10.60">
    <property type="entry name" value="Homeodomain-like"/>
    <property type="match status" value="1"/>
</dbReference>
<reference evidence="2" key="1">
    <citation type="journal article" date="2011" name="MBio">
        <title>Novel metabolic attributes of the genus Cyanothece, comprising a group of unicellular nitrogen-fixing Cyanobacteria.</title>
        <authorList>
            <person name="Bandyopadhyay A."/>
            <person name="Elvitigala T."/>
            <person name="Welsh E."/>
            <person name="Stockel J."/>
            <person name="Liberton M."/>
            <person name="Min H."/>
            <person name="Sherman L.A."/>
            <person name="Pakrasi H.B."/>
        </authorList>
    </citation>
    <scope>NUCLEOTIDE SEQUENCE [LARGE SCALE GENOMIC DNA]</scope>
    <source>
        <strain evidence="2">PCC 7822</strain>
    </source>
</reference>
<gene>
    <name evidence="1" type="ordered locus">Cyan7822_0771</name>
</gene>
<evidence type="ECO:0000313" key="1">
    <source>
        <dbReference type="EMBL" id="ADN12797.1"/>
    </source>
</evidence>
<keyword evidence="2" id="KW-1185">Reference proteome</keyword>
<dbReference type="KEGG" id="cyj:Cyan7822_0771"/>
<dbReference type="OrthoDB" id="482053at2"/>